<name>A0ABW6IH19_9CYAN</name>
<keyword evidence="3" id="KW-0547">Nucleotide-binding</keyword>
<dbReference type="PANTHER" id="PTHR42711:SF5">
    <property type="entry name" value="ABC TRANSPORTER ATP-BINDING PROTEIN NATA"/>
    <property type="match status" value="1"/>
</dbReference>
<evidence type="ECO:0000313" key="6">
    <source>
        <dbReference type="EMBL" id="MFE4107503.1"/>
    </source>
</evidence>
<evidence type="ECO:0000256" key="3">
    <source>
        <dbReference type="ARBA" id="ARBA00022741"/>
    </source>
</evidence>
<dbReference type="InterPro" id="IPR003439">
    <property type="entry name" value="ABC_transporter-like_ATP-bd"/>
</dbReference>
<reference evidence="6 7" key="1">
    <citation type="submission" date="2024-10" db="EMBL/GenBank/DDBJ databases">
        <authorList>
            <person name="Ratan Roy A."/>
            <person name="Morales Sandoval P.H."/>
            <person name="De Los Santos Villalobos S."/>
            <person name="Chakraborty S."/>
            <person name="Mukherjee J."/>
        </authorList>
    </citation>
    <scope>NUCLEOTIDE SEQUENCE [LARGE SCALE GENOMIC DNA]</scope>
    <source>
        <strain evidence="6 7">S1</strain>
    </source>
</reference>
<dbReference type="PROSITE" id="PS00211">
    <property type="entry name" value="ABC_TRANSPORTER_1"/>
    <property type="match status" value="1"/>
</dbReference>
<keyword evidence="4 6" id="KW-0067">ATP-binding</keyword>
<dbReference type="InterPro" id="IPR027417">
    <property type="entry name" value="P-loop_NTPase"/>
</dbReference>
<protein>
    <submittedName>
        <fullName evidence="6">ABC transporter ATP-binding protein</fullName>
    </submittedName>
</protein>
<organism evidence="6 7">
    <name type="scientific">Almyronema epifaneia S1</name>
    <dbReference type="NCBI Taxonomy" id="2991925"/>
    <lineage>
        <taxon>Bacteria</taxon>
        <taxon>Bacillati</taxon>
        <taxon>Cyanobacteriota</taxon>
        <taxon>Cyanophyceae</taxon>
        <taxon>Nodosilineales</taxon>
        <taxon>Nodosilineaceae</taxon>
        <taxon>Almyronema</taxon>
        <taxon>Almyronema epifaneia</taxon>
    </lineage>
</organism>
<comment type="similarity">
    <text evidence="1">Belongs to the ABC transporter superfamily.</text>
</comment>
<evidence type="ECO:0000256" key="4">
    <source>
        <dbReference type="ARBA" id="ARBA00022840"/>
    </source>
</evidence>
<gene>
    <name evidence="6" type="ORF">ACFVKH_14515</name>
</gene>
<evidence type="ECO:0000313" key="7">
    <source>
        <dbReference type="Proteomes" id="UP001600165"/>
    </source>
</evidence>
<feature type="domain" description="ABC transporter" evidence="5">
    <location>
        <begin position="2"/>
        <end position="229"/>
    </location>
</feature>
<dbReference type="InterPro" id="IPR003593">
    <property type="entry name" value="AAA+_ATPase"/>
</dbReference>
<dbReference type="SUPFAM" id="SSF52540">
    <property type="entry name" value="P-loop containing nucleoside triphosphate hydrolases"/>
    <property type="match status" value="1"/>
</dbReference>
<accession>A0ABW6IH19</accession>
<dbReference type="GO" id="GO:0005524">
    <property type="term" value="F:ATP binding"/>
    <property type="evidence" value="ECO:0007669"/>
    <property type="project" value="UniProtKB-KW"/>
</dbReference>
<dbReference type="RefSeq" id="WP_377966278.1">
    <property type="nucleotide sequence ID" value="NZ_JBHZOL010000087.1"/>
</dbReference>
<proteinExistence type="inferred from homology"/>
<dbReference type="SMART" id="SM00382">
    <property type="entry name" value="AAA"/>
    <property type="match status" value="1"/>
</dbReference>
<keyword evidence="2" id="KW-0813">Transport</keyword>
<dbReference type="Gene3D" id="3.40.50.300">
    <property type="entry name" value="P-loop containing nucleotide triphosphate hydrolases"/>
    <property type="match status" value="1"/>
</dbReference>
<comment type="caution">
    <text evidence="6">The sequence shown here is derived from an EMBL/GenBank/DDBJ whole genome shotgun (WGS) entry which is preliminary data.</text>
</comment>
<evidence type="ECO:0000259" key="5">
    <source>
        <dbReference type="PROSITE" id="PS50893"/>
    </source>
</evidence>
<dbReference type="CDD" id="cd03263">
    <property type="entry name" value="ABC_subfamily_A"/>
    <property type="match status" value="1"/>
</dbReference>
<dbReference type="InterPro" id="IPR017871">
    <property type="entry name" value="ABC_transporter-like_CS"/>
</dbReference>
<sequence length="320" mass="35359">MLQIAGLCKAYGDRPLLQTLSFEILAGEIYGLLGPNGAGKTTTINLICGLLNADAGRILIQGQPVAAATKRWIGVVPQENLLYRSLTCAENLAFFAQIYGLPRSIRRQRIQACLEAVNLSDRAHSPVESLSGGMQRRLSLAVALVHQPQLVILDEPTTGLDIEARYEVWQLIRSLQRQGMTILLTTHLLEEAERLCQRLGILKQGQLLAEGTLSQLRQRIPAKEIVVLETADEAAAIERGQQQGFTPRRYGSDLAFWIPETLDLRQILDCFAGIAIDSVSRQPVKLEHIYIEITQAQQRRSPAAVSNESTLIGSNQIYLS</sequence>
<keyword evidence="7" id="KW-1185">Reference proteome</keyword>
<dbReference type="EMBL" id="JBHZOL010000087">
    <property type="protein sequence ID" value="MFE4107503.1"/>
    <property type="molecule type" value="Genomic_DNA"/>
</dbReference>
<dbReference type="Proteomes" id="UP001600165">
    <property type="component" value="Unassembled WGS sequence"/>
</dbReference>
<evidence type="ECO:0000256" key="1">
    <source>
        <dbReference type="ARBA" id="ARBA00005417"/>
    </source>
</evidence>
<dbReference type="PANTHER" id="PTHR42711">
    <property type="entry name" value="ABC TRANSPORTER ATP-BINDING PROTEIN"/>
    <property type="match status" value="1"/>
</dbReference>
<dbReference type="InterPro" id="IPR050763">
    <property type="entry name" value="ABC_transporter_ATP-binding"/>
</dbReference>
<dbReference type="Pfam" id="PF00005">
    <property type="entry name" value="ABC_tran"/>
    <property type="match status" value="1"/>
</dbReference>
<evidence type="ECO:0000256" key="2">
    <source>
        <dbReference type="ARBA" id="ARBA00022448"/>
    </source>
</evidence>
<dbReference type="PROSITE" id="PS50893">
    <property type="entry name" value="ABC_TRANSPORTER_2"/>
    <property type="match status" value="1"/>
</dbReference>